<name>A0A3B1DFW1_9ZZZZ</name>
<gene>
    <name evidence="4" type="ORF">MNBD_PLANCTO02-2167</name>
</gene>
<evidence type="ECO:0000259" key="3">
    <source>
        <dbReference type="Pfam" id="PF03065"/>
    </source>
</evidence>
<evidence type="ECO:0000313" key="4">
    <source>
        <dbReference type="EMBL" id="VAX39682.1"/>
    </source>
</evidence>
<keyword evidence="2" id="KW-0119">Carbohydrate metabolism</keyword>
<dbReference type="CDD" id="cd10796">
    <property type="entry name" value="GH57N_APU"/>
    <property type="match status" value="1"/>
</dbReference>
<dbReference type="EMBL" id="UOGL01000358">
    <property type="protein sequence ID" value="VAX39682.1"/>
    <property type="molecule type" value="Genomic_DNA"/>
</dbReference>
<comment type="similarity">
    <text evidence="1">Belongs to the glycosyl hydrolase 57 family.</text>
</comment>
<dbReference type="SUPFAM" id="SSF88713">
    <property type="entry name" value="Glycoside hydrolase/deacetylase"/>
    <property type="match status" value="1"/>
</dbReference>
<dbReference type="PANTHER" id="PTHR36306">
    <property type="entry name" value="ALPHA-AMYLASE-RELATED-RELATED"/>
    <property type="match status" value="1"/>
</dbReference>
<evidence type="ECO:0000256" key="2">
    <source>
        <dbReference type="ARBA" id="ARBA00023277"/>
    </source>
</evidence>
<reference evidence="4" key="1">
    <citation type="submission" date="2018-06" db="EMBL/GenBank/DDBJ databases">
        <authorList>
            <person name="Zhirakovskaya E."/>
        </authorList>
    </citation>
    <scope>NUCLEOTIDE SEQUENCE</scope>
</reference>
<dbReference type="InterPro" id="IPR011330">
    <property type="entry name" value="Glyco_hydro/deAcase_b/a-brl"/>
</dbReference>
<dbReference type="InterPro" id="IPR004300">
    <property type="entry name" value="Glyco_hydro_57_N"/>
</dbReference>
<dbReference type="AlphaFoldDB" id="A0A3B1DFW1"/>
<dbReference type="Gene3D" id="3.20.110.10">
    <property type="entry name" value="Glycoside hydrolase 38, N terminal domain"/>
    <property type="match status" value="1"/>
</dbReference>
<protein>
    <submittedName>
        <fullName evidence="4">Amylopullulanase</fullName>
    </submittedName>
</protein>
<dbReference type="PANTHER" id="PTHR36306:SF1">
    <property type="entry name" value="ALPHA-AMYLASE-RELATED"/>
    <property type="match status" value="1"/>
</dbReference>
<dbReference type="GO" id="GO:0005975">
    <property type="term" value="P:carbohydrate metabolic process"/>
    <property type="evidence" value="ECO:0007669"/>
    <property type="project" value="InterPro"/>
</dbReference>
<evidence type="ECO:0000256" key="1">
    <source>
        <dbReference type="ARBA" id="ARBA00006821"/>
    </source>
</evidence>
<dbReference type="InterPro" id="IPR052046">
    <property type="entry name" value="GH57_Enzymes"/>
</dbReference>
<proteinExistence type="inferred from homology"/>
<organism evidence="4">
    <name type="scientific">hydrothermal vent metagenome</name>
    <dbReference type="NCBI Taxonomy" id="652676"/>
    <lineage>
        <taxon>unclassified sequences</taxon>
        <taxon>metagenomes</taxon>
        <taxon>ecological metagenomes</taxon>
    </lineage>
</organism>
<dbReference type="InterPro" id="IPR027291">
    <property type="entry name" value="Glyco_hydro_38_N_sf"/>
</dbReference>
<feature type="domain" description="Glycoside hydrolase family 57 N-terminal" evidence="3">
    <location>
        <begin position="9"/>
        <end position="422"/>
    </location>
</feature>
<dbReference type="GO" id="GO:0003824">
    <property type="term" value="F:catalytic activity"/>
    <property type="evidence" value="ECO:0007669"/>
    <property type="project" value="InterPro"/>
</dbReference>
<dbReference type="Pfam" id="PF03065">
    <property type="entry name" value="Glyco_hydro_57"/>
    <property type="match status" value="1"/>
</dbReference>
<accession>A0A3B1DFW1</accession>
<sequence length="732" mass="84594">MPQTPVTLALFWHQHQPYYPDDVSGETLMPWVRLHATKDYYGMAMHLLEVPEFHCTINLVPSLLVQLQRYTNHGCSDRHLDVSRLPADGLAEEDVLYLLDNFFMANVNSMVRPHARYYELYLKRGFNTDSATVAERRFSKNDLRDLQIWSNLTWIHELAFEQDPELREFRKKGFGWSEEEKQWLLEKQMAIVAEVIPLHKKLAESGQVELTTTPFYHPILPLLWDKNAAHEEMPGCDLPRHPIAYPEDVQRHLQAAVQFHQETFGIAPRGLWPSEGSVSQEILPAIKEAGIEWIATDEEILAASTEGWIARDGHGNLQNPQMLYRPWLVGSKESQLQIVFRDHAMSDLIGFQYQRSAPEQAADDLLNRLLQIGRAVEHQNNNRPPLVPIILDGENCWEYYPDGGVGFLRALYQKAVQHKKIKPKRIGDSLKENPATDNLRHLSAGSWISHNFAIWIGHHEDNAAWDLLHETRSFLMQAEKSGEHTKEVFKQARRELDIAQGSDWFWWYGDDHSSAQDDLFDQLFRKHLRNVYTLLDQPAPGSLSRPIAQSQRQQIHTLPTRFLNVKVNGQKTYFEWINAGKYESQNQRGTMTLTTEGILKEVCFGFDAKHFFLRIDTPHRVDEDLKPYDKIQIDFYEPNSSQIEISPFNNSSPVGNLLRENKKIKESQIQVAIGETLELSVPLDSLKVSANDRLQFHIDLIQNKQSIERSPHEGLFELTVPSPDFENIMWQV</sequence>